<evidence type="ECO:0000256" key="1">
    <source>
        <dbReference type="ARBA" id="ARBA00009437"/>
    </source>
</evidence>
<dbReference type="PANTHER" id="PTHR30419:SF30">
    <property type="entry name" value="LYSR FAMILY TRANSCRIPTIONAL REGULATOR"/>
    <property type="match status" value="1"/>
</dbReference>
<dbReference type="RefSeq" id="WP_069665405.1">
    <property type="nucleotide sequence ID" value="NZ_JYLK01000004.1"/>
</dbReference>
<keyword evidence="4" id="KW-0804">Transcription</keyword>
<dbReference type="Pfam" id="PF00126">
    <property type="entry name" value="HTH_1"/>
    <property type="match status" value="1"/>
</dbReference>
<gene>
    <name evidence="7" type="ORF">SAMN04490205_4432</name>
    <name evidence="6" type="ORF">TU79_07925</name>
</gene>
<dbReference type="PANTHER" id="PTHR30419">
    <property type="entry name" value="HTH-TYPE TRANSCRIPTIONAL REGULATOR YBHD"/>
    <property type="match status" value="1"/>
</dbReference>
<dbReference type="OrthoDB" id="8437302at2"/>
<evidence type="ECO:0000313" key="6">
    <source>
        <dbReference type="EMBL" id="KRP61285.1"/>
    </source>
</evidence>
<dbReference type="Proteomes" id="UP000183126">
    <property type="component" value="Chromosome I"/>
</dbReference>
<evidence type="ECO:0000313" key="8">
    <source>
        <dbReference type="Proteomes" id="UP000052019"/>
    </source>
</evidence>
<dbReference type="GO" id="GO:0005829">
    <property type="term" value="C:cytosol"/>
    <property type="evidence" value="ECO:0007669"/>
    <property type="project" value="TreeGrafter"/>
</dbReference>
<evidence type="ECO:0000256" key="3">
    <source>
        <dbReference type="ARBA" id="ARBA00023125"/>
    </source>
</evidence>
<evidence type="ECO:0000256" key="2">
    <source>
        <dbReference type="ARBA" id="ARBA00023015"/>
    </source>
</evidence>
<dbReference type="InterPro" id="IPR050950">
    <property type="entry name" value="HTH-type_LysR_regulators"/>
</dbReference>
<keyword evidence="2" id="KW-0805">Transcription regulation</keyword>
<dbReference type="GO" id="GO:0003677">
    <property type="term" value="F:DNA binding"/>
    <property type="evidence" value="ECO:0007669"/>
    <property type="project" value="UniProtKB-KW"/>
</dbReference>
<dbReference type="PROSITE" id="PS50931">
    <property type="entry name" value="HTH_LYSR"/>
    <property type="match status" value="1"/>
</dbReference>
<organism evidence="6 8">
    <name type="scientific">Pseudomonas trivialis</name>
    <dbReference type="NCBI Taxonomy" id="200450"/>
    <lineage>
        <taxon>Bacteria</taxon>
        <taxon>Pseudomonadati</taxon>
        <taxon>Pseudomonadota</taxon>
        <taxon>Gammaproteobacteria</taxon>
        <taxon>Pseudomonadales</taxon>
        <taxon>Pseudomonadaceae</taxon>
        <taxon>Pseudomonas</taxon>
    </lineage>
</organism>
<dbReference type="Proteomes" id="UP000052019">
    <property type="component" value="Unassembled WGS sequence"/>
</dbReference>
<reference evidence="7 9" key="2">
    <citation type="submission" date="2016-10" db="EMBL/GenBank/DDBJ databases">
        <authorList>
            <person name="Varghese N."/>
            <person name="Submissions S."/>
        </authorList>
    </citation>
    <scope>NUCLEOTIDE SEQUENCE [LARGE SCALE GENOMIC DNA]</scope>
    <source>
        <strain evidence="7 9">BS3111</strain>
    </source>
</reference>
<reference evidence="6 8" key="1">
    <citation type="submission" date="2015-02" db="EMBL/GenBank/DDBJ databases">
        <title>Two Pseudomonas sp. nov. isolated from raw milk.</title>
        <authorList>
            <person name="Wenning M."/>
            <person name="von Neubeck M."/>
            <person name="Huptas C."/>
            <person name="Scherer S."/>
        </authorList>
    </citation>
    <scope>NUCLEOTIDE SEQUENCE [LARGE SCALE GENOMIC DNA]</scope>
    <source>
        <strain evidence="6 8">DSM 14937</strain>
    </source>
</reference>
<dbReference type="Pfam" id="PF03466">
    <property type="entry name" value="LysR_substrate"/>
    <property type="match status" value="1"/>
</dbReference>
<dbReference type="AlphaFoldDB" id="A0A0R2ZJW1"/>
<dbReference type="GO" id="GO:0003700">
    <property type="term" value="F:DNA-binding transcription factor activity"/>
    <property type="evidence" value="ECO:0007669"/>
    <property type="project" value="InterPro"/>
</dbReference>
<protein>
    <submittedName>
        <fullName evidence="7">DNA-binding transcriptional regulator, LysR family</fullName>
    </submittedName>
    <submittedName>
        <fullName evidence="6">LysR family transcriptional regulator</fullName>
    </submittedName>
</protein>
<proteinExistence type="inferred from homology"/>
<dbReference type="Gene3D" id="1.10.10.10">
    <property type="entry name" value="Winged helix-like DNA-binding domain superfamily/Winged helix DNA-binding domain"/>
    <property type="match status" value="1"/>
</dbReference>
<evidence type="ECO:0000256" key="4">
    <source>
        <dbReference type="ARBA" id="ARBA00023163"/>
    </source>
</evidence>
<keyword evidence="3 7" id="KW-0238">DNA-binding</keyword>
<evidence type="ECO:0000313" key="9">
    <source>
        <dbReference type="Proteomes" id="UP000183126"/>
    </source>
</evidence>
<keyword evidence="9" id="KW-1185">Reference proteome</keyword>
<dbReference type="InterPro" id="IPR036388">
    <property type="entry name" value="WH-like_DNA-bd_sf"/>
</dbReference>
<dbReference type="SUPFAM" id="SSF53850">
    <property type="entry name" value="Periplasmic binding protein-like II"/>
    <property type="match status" value="1"/>
</dbReference>
<dbReference type="InterPro" id="IPR036390">
    <property type="entry name" value="WH_DNA-bd_sf"/>
</dbReference>
<dbReference type="PATRIC" id="fig|200450.4.peg.3597"/>
<dbReference type="InterPro" id="IPR000847">
    <property type="entry name" value="LysR_HTH_N"/>
</dbReference>
<evidence type="ECO:0000259" key="5">
    <source>
        <dbReference type="PROSITE" id="PS50931"/>
    </source>
</evidence>
<accession>A0A0R2ZJW1</accession>
<evidence type="ECO:0000313" key="7">
    <source>
        <dbReference type="EMBL" id="SDT01493.1"/>
    </source>
</evidence>
<dbReference type="SUPFAM" id="SSF46785">
    <property type="entry name" value="Winged helix' DNA-binding domain"/>
    <property type="match status" value="1"/>
</dbReference>
<comment type="similarity">
    <text evidence="1">Belongs to the LysR transcriptional regulatory family.</text>
</comment>
<dbReference type="EMBL" id="JYLK01000004">
    <property type="protein sequence ID" value="KRP61285.1"/>
    <property type="molecule type" value="Genomic_DNA"/>
</dbReference>
<dbReference type="Gene3D" id="3.40.190.290">
    <property type="match status" value="1"/>
</dbReference>
<feature type="domain" description="HTH lysR-type" evidence="5">
    <location>
        <begin position="5"/>
        <end position="61"/>
    </location>
</feature>
<dbReference type="EMBL" id="LT629760">
    <property type="protein sequence ID" value="SDT01493.1"/>
    <property type="molecule type" value="Genomic_DNA"/>
</dbReference>
<name>A0A0R2ZJW1_9PSED</name>
<dbReference type="InterPro" id="IPR005119">
    <property type="entry name" value="LysR_subst-bd"/>
</dbReference>
<sequence>MLADLPIAQIRHFLLVAEHGGFHAAAGKACRTQPAISKSVQALEDRLGGMLLEPGRRSVLTPLGRECLPYLRELVSHHDRTAIAMSAFVRKDCGALTIAAIAAAAANWLPQRVAEYQRDFPGVAIRLLDDNSRNVERMVLAAQVDFGIGSTVSDKPHIVFEPLMDDLFGLVCSRNHPLATCQQLRWSALEGLPLLGTTAHRQLEAWPQQAKWLQRPVLQVDTMLTLLALLDANVGVTVLAKKGIPTMLAERLAFVPLVHPRRVRRFGILRLAGQSLSPAAQAMVDRLHLHANAMIDPVS</sequence>